<dbReference type="AlphaFoldDB" id="A0A1E4TL27"/>
<reference evidence="2" key="1">
    <citation type="submission" date="2016-02" db="EMBL/GenBank/DDBJ databases">
        <title>Comparative genomics of biotechnologically important yeasts.</title>
        <authorList>
            <consortium name="DOE Joint Genome Institute"/>
            <person name="Riley R."/>
            <person name="Haridas S."/>
            <person name="Wolfe K.H."/>
            <person name="Lopes M.R."/>
            <person name="Hittinger C.T."/>
            <person name="Goker M."/>
            <person name="Salamov A."/>
            <person name="Wisecaver J."/>
            <person name="Long T.M."/>
            <person name="Aerts A.L."/>
            <person name="Barry K."/>
            <person name="Choi C."/>
            <person name="Clum A."/>
            <person name="Coughlan A.Y."/>
            <person name="Deshpande S."/>
            <person name="Douglass A.P."/>
            <person name="Hanson S.J."/>
            <person name="Klenk H.-P."/>
            <person name="Labutti K."/>
            <person name="Lapidus A."/>
            <person name="Lindquist E."/>
            <person name="Lipzen A."/>
            <person name="Meier-Kolthoff J.P."/>
            <person name="Ohm R.A."/>
            <person name="Otillar R.P."/>
            <person name="Pangilinan J."/>
            <person name="Peng Y."/>
            <person name="Rokas A."/>
            <person name="Rosa C.A."/>
            <person name="Scheuner C."/>
            <person name="Sibirny A.A."/>
            <person name="Slot J.C."/>
            <person name="Stielow J.B."/>
            <person name="Sun H."/>
            <person name="Kurtzman C.P."/>
            <person name="Blackwell M."/>
            <person name="Jeffries T.W."/>
            <person name="Grigoriev I.V."/>
        </authorList>
    </citation>
    <scope>NUCLEOTIDE SEQUENCE [LARGE SCALE GENOMIC DNA]</scope>
    <source>
        <strain evidence="2">NRRL Y-17796</strain>
    </source>
</reference>
<accession>A0A1E4TL27</accession>
<dbReference type="EMBL" id="KV453841">
    <property type="protein sequence ID" value="ODV92466.1"/>
    <property type="molecule type" value="Genomic_DNA"/>
</dbReference>
<protein>
    <submittedName>
        <fullName evidence="1">Uncharacterized protein</fullName>
    </submittedName>
</protein>
<dbReference type="SUPFAM" id="SSF52047">
    <property type="entry name" value="RNI-like"/>
    <property type="match status" value="1"/>
</dbReference>
<keyword evidence="2" id="KW-1185">Reference proteome</keyword>
<proteinExistence type="predicted"/>
<dbReference type="Pfam" id="PF13516">
    <property type="entry name" value="LRR_6"/>
    <property type="match status" value="1"/>
</dbReference>
<dbReference type="OrthoDB" id="9994419at2759"/>
<dbReference type="PANTHER" id="PTHR13318:SF247">
    <property type="entry name" value="GH16156P"/>
    <property type="match status" value="1"/>
</dbReference>
<evidence type="ECO:0000313" key="2">
    <source>
        <dbReference type="Proteomes" id="UP000095023"/>
    </source>
</evidence>
<dbReference type="GO" id="GO:0031146">
    <property type="term" value="P:SCF-dependent proteasomal ubiquitin-dependent protein catabolic process"/>
    <property type="evidence" value="ECO:0007669"/>
    <property type="project" value="TreeGrafter"/>
</dbReference>
<dbReference type="PANTHER" id="PTHR13318">
    <property type="entry name" value="PARTNER OF PAIRED, ISOFORM B-RELATED"/>
    <property type="match status" value="1"/>
</dbReference>
<evidence type="ECO:0000313" key="1">
    <source>
        <dbReference type="EMBL" id="ODV92466.1"/>
    </source>
</evidence>
<gene>
    <name evidence="1" type="ORF">CANCADRAFT_1060</name>
</gene>
<dbReference type="Gene3D" id="3.80.10.10">
    <property type="entry name" value="Ribonuclease Inhibitor"/>
    <property type="match status" value="1"/>
</dbReference>
<sequence>MSIVTCAPVDFARAESWSNSAPNRQLDPEQFIAWDSGFFPSSPSYCNSSLNLASMNNMSNLKRTGLLYTLPNEILLQIFQLVLQDSSDGSVYSKLSAFRRTILPVCKRWYNLGLEVLYAHAAFGHPAAFYNFLRELEARPSNGKLVKCIDFADFTSVGLGRTRKMNQEITMVTNKTILRALRLTPNIIDFLASETIEDDIDADILRALFTEFRSLQGLDFCGATSKRFVAAFDQVVLPDAVLSLRRLGLHECSTLTSKHLENLLSRLPSLTHLDLTHTQITDEGLMKIPVSAELTELSLAKSIRLTGQGIANFLISHPAARNLKYLNLQCDVTRISPLDQNDALGAILNYAPCLSTLTNLNLTGVTVQERHLRMLPVQLEALGLGYCEIPIDAIFSITTEVLPNLSYLDLTDHPEVSIWSIQGGILNHPSVTIYEVTSKIVENLEGVHVPDCTPIIGQGYRGWICKGTKEQYDDRLQYCDSINCSSGHCKSESKPRATRLLGMDMNLKQLSVASRKINCAVSAAALAKVSGQRQAHTRGTYLYYGLRKA</sequence>
<name>A0A1E4TL27_9ASCO</name>
<dbReference type="Proteomes" id="UP000095023">
    <property type="component" value="Unassembled WGS sequence"/>
</dbReference>
<dbReference type="InterPro" id="IPR001611">
    <property type="entry name" value="Leu-rich_rpt"/>
</dbReference>
<dbReference type="GO" id="GO:0019005">
    <property type="term" value="C:SCF ubiquitin ligase complex"/>
    <property type="evidence" value="ECO:0007669"/>
    <property type="project" value="TreeGrafter"/>
</dbReference>
<organism evidence="1 2">
    <name type="scientific">Tortispora caseinolytica NRRL Y-17796</name>
    <dbReference type="NCBI Taxonomy" id="767744"/>
    <lineage>
        <taxon>Eukaryota</taxon>
        <taxon>Fungi</taxon>
        <taxon>Dikarya</taxon>
        <taxon>Ascomycota</taxon>
        <taxon>Saccharomycotina</taxon>
        <taxon>Trigonopsidomycetes</taxon>
        <taxon>Trigonopsidales</taxon>
        <taxon>Trigonopsidaceae</taxon>
        <taxon>Tortispora</taxon>
    </lineage>
</organism>
<dbReference type="InterPro" id="IPR032675">
    <property type="entry name" value="LRR_dom_sf"/>
</dbReference>